<sequence length="80" mass="8869">QEIVIPQPPPAPQQQHSIQSERGGRRKGVPRRLQLSPQIAKSSAPQRLLPLSSSKSSSNAHHHHDQPILTSDQEDNNEIT</sequence>
<feature type="region of interest" description="Disordered" evidence="1">
    <location>
        <begin position="1"/>
        <end position="80"/>
    </location>
</feature>
<dbReference type="AlphaFoldDB" id="A0A8S2ZPV6"/>
<reference evidence="3" key="1">
    <citation type="submission" date="2021-02" db="EMBL/GenBank/DDBJ databases">
        <authorList>
            <person name="Nowell W R."/>
        </authorList>
    </citation>
    <scope>NUCLEOTIDE SEQUENCE</scope>
</reference>
<gene>
    <name evidence="3" type="ORF">BYL167_LOCUS42091</name>
    <name evidence="2" type="ORF">GIL414_LOCUS39481</name>
</gene>
<dbReference type="Proteomes" id="UP000681720">
    <property type="component" value="Unassembled WGS sequence"/>
</dbReference>
<dbReference type="EMBL" id="CAJOBH010108448">
    <property type="protein sequence ID" value="CAF4649137.1"/>
    <property type="molecule type" value="Genomic_DNA"/>
</dbReference>
<feature type="compositionally biased region" description="Pro residues" evidence="1">
    <location>
        <begin position="1"/>
        <end position="12"/>
    </location>
</feature>
<name>A0A8S2ZPV6_9BILA</name>
<comment type="caution">
    <text evidence="3">The sequence shown here is derived from an EMBL/GenBank/DDBJ whole genome shotgun (WGS) entry which is preliminary data.</text>
</comment>
<protein>
    <submittedName>
        <fullName evidence="3">Uncharacterized protein</fullName>
    </submittedName>
</protein>
<accession>A0A8S2ZPV6</accession>
<evidence type="ECO:0000313" key="4">
    <source>
        <dbReference type="Proteomes" id="UP000681967"/>
    </source>
</evidence>
<feature type="compositionally biased region" description="Polar residues" evidence="1">
    <location>
        <begin position="35"/>
        <end position="45"/>
    </location>
</feature>
<evidence type="ECO:0000313" key="3">
    <source>
        <dbReference type="EMBL" id="CAF4649137.1"/>
    </source>
</evidence>
<proteinExistence type="predicted"/>
<feature type="non-terminal residue" evidence="3">
    <location>
        <position position="1"/>
    </location>
</feature>
<evidence type="ECO:0000313" key="2">
    <source>
        <dbReference type="EMBL" id="CAF4613881.1"/>
    </source>
</evidence>
<dbReference type="Proteomes" id="UP000681967">
    <property type="component" value="Unassembled WGS sequence"/>
</dbReference>
<dbReference type="EMBL" id="CAJOBJ010106982">
    <property type="protein sequence ID" value="CAF4613881.1"/>
    <property type="molecule type" value="Genomic_DNA"/>
</dbReference>
<feature type="non-terminal residue" evidence="3">
    <location>
        <position position="80"/>
    </location>
</feature>
<organism evidence="3 4">
    <name type="scientific">Rotaria magnacalcarata</name>
    <dbReference type="NCBI Taxonomy" id="392030"/>
    <lineage>
        <taxon>Eukaryota</taxon>
        <taxon>Metazoa</taxon>
        <taxon>Spiralia</taxon>
        <taxon>Gnathifera</taxon>
        <taxon>Rotifera</taxon>
        <taxon>Eurotatoria</taxon>
        <taxon>Bdelloidea</taxon>
        <taxon>Philodinida</taxon>
        <taxon>Philodinidae</taxon>
        <taxon>Rotaria</taxon>
    </lineage>
</organism>
<evidence type="ECO:0000256" key="1">
    <source>
        <dbReference type="SAM" id="MobiDB-lite"/>
    </source>
</evidence>